<comment type="caution">
    <text evidence="9">The sequence shown here is derived from an EMBL/GenBank/DDBJ whole genome shotgun (WGS) entry which is preliminary data.</text>
</comment>
<feature type="signal peptide" evidence="6">
    <location>
        <begin position="1"/>
        <end position="41"/>
    </location>
</feature>
<comment type="subcellular location">
    <subcellularLocation>
        <location evidence="1 5">Cell outer membrane</location>
    </subcellularLocation>
</comment>
<evidence type="ECO:0000256" key="4">
    <source>
        <dbReference type="ARBA" id="ARBA00023237"/>
    </source>
</evidence>
<keyword evidence="4" id="KW-0998">Cell outer membrane</keyword>
<dbReference type="Gene3D" id="2.40.170.20">
    <property type="entry name" value="TonB-dependent receptor, beta-barrel domain"/>
    <property type="match status" value="1"/>
</dbReference>
<evidence type="ECO:0000313" key="10">
    <source>
        <dbReference type="Proteomes" id="UP000576603"/>
    </source>
</evidence>
<keyword evidence="3 5" id="KW-0472">Membrane</keyword>
<dbReference type="InterPro" id="IPR036942">
    <property type="entry name" value="Beta-barrel_TonB_sf"/>
</dbReference>
<evidence type="ECO:0000256" key="3">
    <source>
        <dbReference type="ARBA" id="ARBA00023136"/>
    </source>
</evidence>
<protein>
    <submittedName>
        <fullName evidence="9">TonB-dependent receptor</fullName>
    </submittedName>
</protein>
<evidence type="ECO:0000313" key="9">
    <source>
        <dbReference type="EMBL" id="MBB4723235.1"/>
    </source>
</evidence>
<dbReference type="GO" id="GO:0009279">
    <property type="term" value="C:cell outer membrane"/>
    <property type="evidence" value="ECO:0007669"/>
    <property type="project" value="UniProtKB-SubCell"/>
</dbReference>
<dbReference type="CDD" id="cd01347">
    <property type="entry name" value="ligand_gated_channel"/>
    <property type="match status" value="1"/>
</dbReference>
<dbReference type="AlphaFoldDB" id="A0AAW3U386"/>
<evidence type="ECO:0000259" key="8">
    <source>
        <dbReference type="Pfam" id="PF07715"/>
    </source>
</evidence>
<dbReference type="InterPro" id="IPR010916">
    <property type="entry name" value="TonB_box_CS"/>
</dbReference>
<dbReference type="InterPro" id="IPR000531">
    <property type="entry name" value="Beta-barrel_TonB"/>
</dbReference>
<comment type="similarity">
    <text evidence="5">Belongs to the TonB-dependent receptor family.</text>
</comment>
<reference evidence="9 10" key="1">
    <citation type="submission" date="2020-08" db="EMBL/GenBank/DDBJ databases">
        <title>Studying the diversity of plant-associated saprophytic bacteria and their role in host health and plant-pathogen interactions.</title>
        <authorList>
            <person name="Potnis N."/>
        </authorList>
    </citation>
    <scope>NUCLEOTIDE SEQUENCE [LARGE SCALE GENOMIC DNA]</scope>
    <source>
        <strain evidence="9 10">CFBP 7922</strain>
    </source>
</reference>
<dbReference type="InterPro" id="IPR012910">
    <property type="entry name" value="Plug_dom"/>
</dbReference>
<proteinExistence type="inferred from homology"/>
<evidence type="ECO:0000256" key="6">
    <source>
        <dbReference type="SAM" id="SignalP"/>
    </source>
</evidence>
<dbReference type="PANTHER" id="PTHR40980:SF3">
    <property type="entry name" value="TONB-DEPENDENT RECEPTOR-LIKE BETA-BARREL DOMAIN-CONTAINING PROTEIN"/>
    <property type="match status" value="1"/>
</dbReference>
<accession>A0AAW3U386</accession>
<feature type="chain" id="PRO_5044002886" evidence="6">
    <location>
        <begin position="42"/>
        <end position="906"/>
    </location>
</feature>
<dbReference type="PROSITE" id="PS00430">
    <property type="entry name" value="TONB_DEPENDENT_REC_1"/>
    <property type="match status" value="1"/>
</dbReference>
<dbReference type="Gene3D" id="2.170.130.10">
    <property type="entry name" value="TonB-dependent receptor, plug domain"/>
    <property type="match status" value="1"/>
</dbReference>
<sequence>MSVQHRHIPAGRTVGQRSIRDFRRSVMAISVATLLSAQAYAQDATTTATPASDATTQQLDTVQVTGTRSSVTKAQLVKQNAEQIVDSIVAEDIGKLPDNNVAEALQRISGIQISRNYGEGSAIAIRGLTQVRTELNGRDIFTANDGRGLSFEDVSAELLGGVNVYKNPPADMIEGGLGGTVDLRTRLPFDYDGRKIAGSVQYNYYDLADDGKPAFSGLFSDRWQTGIGEIGILVNYSQQKSPFRQDTISIEPWYTQTDLPGYEGQGVSVPHGAGINTTVGERERKTGAFAMQWRPNDAVEVYTQVLRSDYDFSWHDYSFFALTGANPMQGLPGIQVNNRNEFVNGSFQNVPTESNTSLTERHSVTTDYSLGAKWTVNEKLTLSTDFQYVDATTTGTRYILSTGQVTSPQFNVDFRGDLPRLSVTDASGAEGYLADVNNYNGWRYHLDNKDDNKGTEFAWRSDMDLAFDSDFVRSFKAGVRYTDRDAETKGNIYRFMCINNCDGAPFSQYPGIGVMTNPITDFFRGQSHAFGPTLTASDAAVANYQQTLAAFGASPLEFAPNNINTQNEKTYAAYGVLRFGVDGDIPFDGNIGVRVVRTEVGSQGVRTGTDAEGGGLIPVDAQQTYTDVLPSLNLRWMLSDQLQWRFAASRGISRPTFDKLNPNLSLSTGTSNGASTFTGTAGNPSLEAVKADQFDTALEWYFGQGSMMYGTLFYKKVEGFIANAVFNEVYDGQVWQITRPVNGDSGKIRGAELGYTQFFDFLPGWLSGFGLQTNYTYVDSEAPSPTATDTNGQSLTVPLEGLSKNSYNAILSYETARFQGRVAYNWRSDWLVTTAGNGTGNLPVYNKGFGQLDASLRFNINDVWSISLDGVNLLDTRRESYLGTESRYRDFVINDRRYGLTLRASL</sequence>
<feature type="domain" description="TonB-dependent receptor plug" evidence="8">
    <location>
        <begin position="78"/>
        <end position="179"/>
    </location>
</feature>
<dbReference type="PANTHER" id="PTHR40980">
    <property type="entry name" value="PLUG DOMAIN-CONTAINING PROTEIN"/>
    <property type="match status" value="1"/>
</dbReference>
<gene>
    <name evidence="9" type="ORF">FHY32_001572</name>
</gene>
<dbReference type="InterPro" id="IPR010104">
    <property type="entry name" value="TonB_rcpt_bac"/>
</dbReference>
<feature type="domain" description="TonB-dependent receptor-like beta-barrel" evidence="7">
    <location>
        <begin position="431"/>
        <end position="873"/>
    </location>
</feature>
<evidence type="ECO:0000256" key="1">
    <source>
        <dbReference type="ARBA" id="ARBA00004442"/>
    </source>
</evidence>
<dbReference type="RefSeq" id="WP_184420769.1">
    <property type="nucleotide sequence ID" value="NZ_JACHNK010000003.1"/>
</dbReference>
<evidence type="ECO:0000259" key="7">
    <source>
        <dbReference type="Pfam" id="PF00593"/>
    </source>
</evidence>
<keyword evidence="2 6" id="KW-0732">Signal</keyword>
<dbReference type="EMBL" id="JACHNL010000003">
    <property type="protein sequence ID" value="MBB4723235.1"/>
    <property type="molecule type" value="Genomic_DNA"/>
</dbReference>
<keyword evidence="9" id="KW-0675">Receptor</keyword>
<evidence type="ECO:0000256" key="2">
    <source>
        <dbReference type="ARBA" id="ARBA00022729"/>
    </source>
</evidence>
<evidence type="ECO:0000256" key="5">
    <source>
        <dbReference type="RuleBase" id="RU003357"/>
    </source>
</evidence>
<keyword evidence="5" id="KW-0798">TonB box</keyword>
<dbReference type="InterPro" id="IPR037066">
    <property type="entry name" value="Plug_dom_sf"/>
</dbReference>
<dbReference type="Proteomes" id="UP000576603">
    <property type="component" value="Unassembled WGS sequence"/>
</dbReference>
<dbReference type="SUPFAM" id="SSF56935">
    <property type="entry name" value="Porins"/>
    <property type="match status" value="1"/>
</dbReference>
<dbReference type="NCBIfam" id="TIGR01782">
    <property type="entry name" value="TonB-Xanth-Caul"/>
    <property type="match status" value="1"/>
</dbReference>
<dbReference type="Pfam" id="PF00593">
    <property type="entry name" value="TonB_dep_Rec_b-barrel"/>
    <property type="match status" value="1"/>
</dbReference>
<organism evidence="9 10">
    <name type="scientific">Xanthomonas euvesicatoria</name>
    <dbReference type="NCBI Taxonomy" id="456327"/>
    <lineage>
        <taxon>Bacteria</taxon>
        <taxon>Pseudomonadati</taxon>
        <taxon>Pseudomonadota</taxon>
        <taxon>Gammaproteobacteria</taxon>
        <taxon>Lysobacterales</taxon>
        <taxon>Lysobacteraceae</taxon>
        <taxon>Xanthomonas</taxon>
    </lineage>
</organism>
<name>A0AAW3U386_XANEU</name>
<dbReference type="Pfam" id="PF07715">
    <property type="entry name" value="Plug"/>
    <property type="match status" value="1"/>
</dbReference>